<keyword evidence="6" id="KW-1185">Reference proteome</keyword>
<dbReference type="PANTHER" id="PTHR13847">
    <property type="entry name" value="SARCOSINE DEHYDROGENASE-RELATED"/>
    <property type="match status" value="1"/>
</dbReference>
<sequence>MSDTLIVGAGVIGLMLARSLAQQGQRVTLLDRQALGRGASWAGGGIVSPLYPWRYPDAVTRLASWSQGFYPQLSAELNHQTHIDPQYRQQGLLMLEIDDEAQALAWSARYGRELERVDGHRVRELEPALGGDRPTGLWMPTVGSIRNPRLLQALTRWVRQSPRIEVFESCGLVSLITEGGAVSGAFSQRFGRHEADAVVVAAGAWSAPLLSPFGISLPVFPVRGQMLLYRATPGLVRRVSLIGNRYVIPRRDGRVLVGSSLEYEGYHCHPTIEQRRSLEQSAEGIIPALAGFPVERHWAGLRPGSPGGIPFIGKAPGVDRLYVSAGHFRNGLVLAPASTALMTSMLTGQACGIDGAPYALPRD</sequence>
<evidence type="ECO:0000313" key="5">
    <source>
        <dbReference type="EMBL" id="RRJ83260.1"/>
    </source>
</evidence>
<dbReference type="SUPFAM" id="SSF54373">
    <property type="entry name" value="FAD-linked reductases, C-terminal domain"/>
    <property type="match status" value="1"/>
</dbReference>
<dbReference type="InterPro" id="IPR036188">
    <property type="entry name" value="FAD/NAD-bd_sf"/>
</dbReference>
<dbReference type="EMBL" id="QWEZ01000002">
    <property type="protein sequence ID" value="RRJ83260.1"/>
    <property type="molecule type" value="Genomic_DNA"/>
</dbReference>
<dbReference type="EC" id="1.4.3.19" evidence="5"/>
<dbReference type="InterPro" id="IPR012727">
    <property type="entry name" value="Gly_oxidase_ThiO"/>
</dbReference>
<dbReference type="RefSeq" id="WP_125017781.1">
    <property type="nucleotide sequence ID" value="NZ_QWEZ01000002.1"/>
</dbReference>
<dbReference type="PANTHER" id="PTHR13847:SF289">
    <property type="entry name" value="GLYCINE OXIDASE"/>
    <property type="match status" value="1"/>
</dbReference>
<dbReference type="SUPFAM" id="SSF51905">
    <property type="entry name" value="FAD/NAD(P)-binding domain"/>
    <property type="match status" value="1"/>
</dbReference>
<evidence type="ECO:0000256" key="3">
    <source>
        <dbReference type="ARBA" id="ARBA00023002"/>
    </source>
</evidence>
<protein>
    <submittedName>
        <fullName evidence="5">Glycine oxidase ThiO</fullName>
        <ecNumber evidence="5">1.4.3.19</ecNumber>
    </submittedName>
</protein>
<dbReference type="GO" id="GO:0009229">
    <property type="term" value="P:thiamine diphosphate biosynthetic process"/>
    <property type="evidence" value="ECO:0007669"/>
    <property type="project" value="UniProtKB-UniPathway"/>
</dbReference>
<dbReference type="GO" id="GO:0009228">
    <property type="term" value="P:thiamine biosynthetic process"/>
    <property type="evidence" value="ECO:0007669"/>
    <property type="project" value="UniProtKB-KW"/>
</dbReference>
<evidence type="ECO:0000256" key="2">
    <source>
        <dbReference type="ARBA" id="ARBA00022977"/>
    </source>
</evidence>
<name>A0A3P3VKP0_9GAMM</name>
<evidence type="ECO:0000256" key="1">
    <source>
        <dbReference type="ARBA" id="ARBA00004948"/>
    </source>
</evidence>
<keyword evidence="2" id="KW-0784">Thiamine biosynthesis</keyword>
<reference evidence="5 6" key="1">
    <citation type="submission" date="2018-08" db="EMBL/GenBank/DDBJ databases">
        <authorList>
            <person name="Khan S.A."/>
        </authorList>
    </citation>
    <scope>NUCLEOTIDE SEQUENCE [LARGE SCALE GENOMIC DNA]</scope>
    <source>
        <strain evidence="5 6">GTF-13</strain>
    </source>
</reference>
<dbReference type="Gene3D" id="3.30.9.10">
    <property type="entry name" value="D-Amino Acid Oxidase, subunit A, domain 2"/>
    <property type="match status" value="1"/>
</dbReference>
<dbReference type="GO" id="GO:0043799">
    <property type="term" value="F:glycine oxidase activity"/>
    <property type="evidence" value="ECO:0007669"/>
    <property type="project" value="UniProtKB-EC"/>
</dbReference>
<dbReference type="Pfam" id="PF01266">
    <property type="entry name" value="DAO"/>
    <property type="match status" value="1"/>
</dbReference>
<comment type="pathway">
    <text evidence="1">Cofactor biosynthesis; thiamine diphosphate biosynthesis.</text>
</comment>
<comment type="caution">
    <text evidence="5">The sequence shown here is derived from an EMBL/GenBank/DDBJ whole genome shotgun (WGS) entry which is preliminary data.</text>
</comment>
<dbReference type="InterPro" id="IPR006076">
    <property type="entry name" value="FAD-dep_OxRdtase"/>
</dbReference>
<reference evidence="5 6" key="2">
    <citation type="submission" date="2018-12" db="EMBL/GenBank/DDBJ databases">
        <title>Simiduia agarivorans gen. nov., sp. nov., a marine, agarolytic bacterium isolated from shallow coastal water from Keelung, Taiwan.</title>
        <authorList>
            <person name="Shieh W.Y."/>
        </authorList>
    </citation>
    <scope>NUCLEOTIDE SEQUENCE [LARGE SCALE GENOMIC DNA]</scope>
    <source>
        <strain evidence="5 6">GTF-13</strain>
    </source>
</reference>
<proteinExistence type="predicted"/>
<dbReference type="GO" id="GO:0005737">
    <property type="term" value="C:cytoplasm"/>
    <property type="evidence" value="ECO:0007669"/>
    <property type="project" value="TreeGrafter"/>
</dbReference>
<accession>A0A3P3VKP0</accession>
<evidence type="ECO:0000259" key="4">
    <source>
        <dbReference type="Pfam" id="PF01266"/>
    </source>
</evidence>
<dbReference type="UniPathway" id="UPA00060"/>
<dbReference type="Gene3D" id="3.50.50.60">
    <property type="entry name" value="FAD/NAD(P)-binding domain"/>
    <property type="match status" value="1"/>
</dbReference>
<feature type="domain" description="FAD dependent oxidoreductase" evidence="4">
    <location>
        <begin position="3"/>
        <end position="343"/>
    </location>
</feature>
<evidence type="ECO:0000313" key="6">
    <source>
        <dbReference type="Proteomes" id="UP000280792"/>
    </source>
</evidence>
<dbReference type="NCBIfam" id="TIGR02352">
    <property type="entry name" value="thiamin_ThiO"/>
    <property type="match status" value="1"/>
</dbReference>
<keyword evidence="3 5" id="KW-0560">Oxidoreductase</keyword>
<organism evidence="5 6">
    <name type="scientific">Aestuariirhabdus litorea</name>
    <dbReference type="NCBI Taxonomy" id="2528527"/>
    <lineage>
        <taxon>Bacteria</taxon>
        <taxon>Pseudomonadati</taxon>
        <taxon>Pseudomonadota</taxon>
        <taxon>Gammaproteobacteria</taxon>
        <taxon>Oceanospirillales</taxon>
        <taxon>Aestuariirhabdaceae</taxon>
        <taxon>Aestuariirhabdus</taxon>
    </lineage>
</organism>
<dbReference type="AlphaFoldDB" id="A0A3P3VKP0"/>
<dbReference type="GO" id="GO:0050660">
    <property type="term" value="F:flavin adenine dinucleotide binding"/>
    <property type="evidence" value="ECO:0007669"/>
    <property type="project" value="InterPro"/>
</dbReference>
<dbReference type="Proteomes" id="UP000280792">
    <property type="component" value="Unassembled WGS sequence"/>
</dbReference>
<gene>
    <name evidence="5" type="primary">thiO</name>
    <name evidence="5" type="ORF">D0544_15645</name>
</gene>